<evidence type="ECO:0000259" key="7">
    <source>
        <dbReference type="Pfam" id="PF02656"/>
    </source>
</evidence>
<evidence type="ECO:0000256" key="4">
    <source>
        <dbReference type="ARBA" id="ARBA00023136"/>
    </source>
</evidence>
<keyword evidence="4 6" id="KW-0472">Membrane</keyword>
<evidence type="ECO:0000313" key="9">
    <source>
        <dbReference type="Proteomes" id="UP000230407"/>
    </source>
</evidence>
<dbReference type="AlphaFoldDB" id="A0A2M8LSI3"/>
<evidence type="ECO:0000256" key="3">
    <source>
        <dbReference type="ARBA" id="ARBA00022989"/>
    </source>
</evidence>
<feature type="transmembrane region" description="Helical" evidence="6">
    <location>
        <begin position="45"/>
        <end position="64"/>
    </location>
</feature>
<evidence type="ECO:0000256" key="5">
    <source>
        <dbReference type="SAM" id="MobiDB-lite"/>
    </source>
</evidence>
<feature type="transmembrane region" description="Helical" evidence="6">
    <location>
        <begin position="103"/>
        <end position="128"/>
    </location>
</feature>
<proteinExistence type="predicted"/>
<evidence type="ECO:0000256" key="6">
    <source>
        <dbReference type="SAM" id="Phobius"/>
    </source>
</evidence>
<reference evidence="8 9" key="1">
    <citation type="submission" date="2017-11" db="EMBL/GenBank/DDBJ databases">
        <title>Streptomyces carmine sp. nov., a novel actinomycete isolated from Sophora alopecuroides in Xinjiang, China.</title>
        <authorList>
            <person name="Wang Y."/>
            <person name="Luo X."/>
            <person name="Wan C."/>
            <person name="Zhang L."/>
        </authorList>
    </citation>
    <scope>NUCLEOTIDE SEQUENCE [LARGE SCALE GENOMIC DNA]</scope>
    <source>
        <strain evidence="8 9">TRM SA0054</strain>
    </source>
</reference>
<feature type="domain" description="DUF202" evidence="7">
    <location>
        <begin position="35"/>
        <end position="97"/>
    </location>
</feature>
<evidence type="ECO:0000256" key="2">
    <source>
        <dbReference type="ARBA" id="ARBA00022692"/>
    </source>
</evidence>
<sequence length="129" mass="12938">MSREGGRPRTPPGGRTEGGAEGGDTDAGEAAVRDPAAQPERTRLAWRRTALAFAVVVVLALRRAVQGGGAAAACAAAFGALAWLGFLAAAHRRSRALRTARPGSLGTAVAVTAVACTLALPISGVVVLL</sequence>
<dbReference type="Pfam" id="PF02656">
    <property type="entry name" value="DUF202"/>
    <property type="match status" value="1"/>
</dbReference>
<name>A0A2M8LSI3_9ACTN</name>
<dbReference type="Proteomes" id="UP000230407">
    <property type="component" value="Unassembled WGS sequence"/>
</dbReference>
<comment type="subcellular location">
    <subcellularLocation>
        <location evidence="1">Endomembrane system</location>
        <topology evidence="1">Multi-pass membrane protein</topology>
    </subcellularLocation>
</comment>
<keyword evidence="3 6" id="KW-1133">Transmembrane helix</keyword>
<comment type="caution">
    <text evidence="8">The sequence shown here is derived from an EMBL/GenBank/DDBJ whole genome shotgun (WGS) entry which is preliminary data.</text>
</comment>
<dbReference type="GO" id="GO:0012505">
    <property type="term" value="C:endomembrane system"/>
    <property type="evidence" value="ECO:0007669"/>
    <property type="project" value="UniProtKB-SubCell"/>
</dbReference>
<accession>A0A2M8LSI3</accession>
<gene>
    <name evidence="8" type="ORF">CUT44_24775</name>
</gene>
<organism evidence="8 9">
    <name type="scientific">Streptomyces carminius</name>
    <dbReference type="NCBI Taxonomy" id="2665496"/>
    <lineage>
        <taxon>Bacteria</taxon>
        <taxon>Bacillati</taxon>
        <taxon>Actinomycetota</taxon>
        <taxon>Actinomycetes</taxon>
        <taxon>Kitasatosporales</taxon>
        <taxon>Streptomycetaceae</taxon>
        <taxon>Streptomyces</taxon>
    </lineage>
</organism>
<dbReference type="InterPro" id="IPR003807">
    <property type="entry name" value="DUF202"/>
</dbReference>
<keyword evidence="9" id="KW-1185">Reference proteome</keyword>
<evidence type="ECO:0000256" key="1">
    <source>
        <dbReference type="ARBA" id="ARBA00004127"/>
    </source>
</evidence>
<evidence type="ECO:0000313" key="8">
    <source>
        <dbReference type="EMBL" id="PJE94898.1"/>
    </source>
</evidence>
<dbReference type="EMBL" id="PGGW01000067">
    <property type="protein sequence ID" value="PJE94898.1"/>
    <property type="molecule type" value="Genomic_DNA"/>
</dbReference>
<dbReference type="RefSeq" id="WP_100204154.1">
    <property type="nucleotide sequence ID" value="NZ_PGGW01000067.1"/>
</dbReference>
<feature type="transmembrane region" description="Helical" evidence="6">
    <location>
        <begin position="70"/>
        <end position="91"/>
    </location>
</feature>
<feature type="region of interest" description="Disordered" evidence="5">
    <location>
        <begin position="1"/>
        <end position="39"/>
    </location>
</feature>
<keyword evidence="2 6" id="KW-0812">Transmembrane</keyword>
<protein>
    <recommendedName>
        <fullName evidence="7">DUF202 domain-containing protein</fullName>
    </recommendedName>
</protein>